<evidence type="ECO:0000313" key="2">
    <source>
        <dbReference type="Proteomes" id="UP001500121"/>
    </source>
</evidence>
<accession>A0ABP8ZF94</accession>
<keyword evidence="2" id="KW-1185">Reference proteome</keyword>
<gene>
    <name evidence="1" type="ORF">GCM10025783_30220</name>
</gene>
<sequence>MDEEQSVSTTSRASAVAIASETLAAFCRPTLTPDAWLSALKHYLTDDAASAYATVLPDRVPCHRVTGAASPTDGDGFTQTIRVPTDAGTCLVLAQRPSGHAPWRVGRIVLPRHDL</sequence>
<protein>
    <submittedName>
        <fullName evidence="1">Uncharacterized protein</fullName>
    </submittedName>
</protein>
<reference evidence="2" key="1">
    <citation type="journal article" date="2019" name="Int. J. Syst. Evol. Microbiol.">
        <title>The Global Catalogue of Microorganisms (GCM) 10K type strain sequencing project: providing services to taxonomists for standard genome sequencing and annotation.</title>
        <authorList>
            <consortium name="The Broad Institute Genomics Platform"/>
            <consortium name="The Broad Institute Genome Sequencing Center for Infectious Disease"/>
            <person name="Wu L."/>
            <person name="Ma J."/>
        </authorList>
    </citation>
    <scope>NUCLEOTIDE SEQUENCE [LARGE SCALE GENOMIC DNA]</scope>
    <source>
        <strain evidence="2">JCM 19015</strain>
    </source>
</reference>
<dbReference type="EMBL" id="BAABLP010000007">
    <property type="protein sequence ID" value="GAA4755005.1"/>
    <property type="molecule type" value="Genomic_DNA"/>
</dbReference>
<dbReference type="RefSeq" id="WP_345482170.1">
    <property type="nucleotide sequence ID" value="NZ_BAABLP010000007.1"/>
</dbReference>
<dbReference type="Proteomes" id="UP001500121">
    <property type="component" value="Unassembled WGS sequence"/>
</dbReference>
<name>A0ABP8ZF94_9MICO</name>
<comment type="caution">
    <text evidence="1">The sequence shown here is derived from an EMBL/GenBank/DDBJ whole genome shotgun (WGS) entry which is preliminary data.</text>
</comment>
<organism evidence="1 2">
    <name type="scientific">Amnibacterium soli</name>
    <dbReference type="NCBI Taxonomy" id="1282736"/>
    <lineage>
        <taxon>Bacteria</taxon>
        <taxon>Bacillati</taxon>
        <taxon>Actinomycetota</taxon>
        <taxon>Actinomycetes</taxon>
        <taxon>Micrococcales</taxon>
        <taxon>Microbacteriaceae</taxon>
        <taxon>Amnibacterium</taxon>
    </lineage>
</organism>
<evidence type="ECO:0000313" key="1">
    <source>
        <dbReference type="EMBL" id="GAA4755005.1"/>
    </source>
</evidence>
<proteinExistence type="predicted"/>